<accession>A0A8X6KQ93</accession>
<comment type="caution">
    <text evidence="1">The sequence shown here is derived from an EMBL/GenBank/DDBJ whole genome shotgun (WGS) entry which is preliminary data.</text>
</comment>
<evidence type="ECO:0000313" key="2">
    <source>
        <dbReference type="Proteomes" id="UP000887116"/>
    </source>
</evidence>
<proteinExistence type="predicted"/>
<gene>
    <name evidence="1" type="ORF">TNCT_27791</name>
</gene>
<dbReference type="AlphaFoldDB" id="A0A8X6KQ93"/>
<organism evidence="1 2">
    <name type="scientific">Trichonephila clavata</name>
    <name type="common">Joro spider</name>
    <name type="synonym">Nephila clavata</name>
    <dbReference type="NCBI Taxonomy" id="2740835"/>
    <lineage>
        <taxon>Eukaryota</taxon>
        <taxon>Metazoa</taxon>
        <taxon>Ecdysozoa</taxon>
        <taxon>Arthropoda</taxon>
        <taxon>Chelicerata</taxon>
        <taxon>Arachnida</taxon>
        <taxon>Araneae</taxon>
        <taxon>Araneomorphae</taxon>
        <taxon>Entelegynae</taxon>
        <taxon>Araneoidea</taxon>
        <taxon>Nephilidae</taxon>
        <taxon>Trichonephila</taxon>
    </lineage>
</organism>
<reference evidence="1" key="1">
    <citation type="submission" date="2020-07" db="EMBL/GenBank/DDBJ databases">
        <title>Multicomponent nature underlies the extraordinary mechanical properties of spider dragline silk.</title>
        <authorList>
            <person name="Kono N."/>
            <person name="Nakamura H."/>
            <person name="Mori M."/>
            <person name="Yoshida Y."/>
            <person name="Ohtoshi R."/>
            <person name="Malay A.D."/>
            <person name="Moran D.A.P."/>
            <person name="Tomita M."/>
            <person name="Numata K."/>
            <person name="Arakawa K."/>
        </authorList>
    </citation>
    <scope>NUCLEOTIDE SEQUENCE</scope>
</reference>
<dbReference type="EMBL" id="BMAO01012302">
    <property type="protein sequence ID" value="GFQ80511.1"/>
    <property type="molecule type" value="Genomic_DNA"/>
</dbReference>
<dbReference type="Proteomes" id="UP000887116">
    <property type="component" value="Unassembled WGS sequence"/>
</dbReference>
<evidence type="ECO:0000313" key="1">
    <source>
        <dbReference type="EMBL" id="GFQ80511.1"/>
    </source>
</evidence>
<protein>
    <submittedName>
        <fullName evidence="1">Uncharacterized protein</fullName>
    </submittedName>
</protein>
<sequence>MSCLVGKNITLRRRIYRRTGLGMNIPHESKRKSVVQAWFDSFHSSMNACFVGTKVTLPAAYIGRTVTVKPSRMHQNARLWGPAYCYKSFHSSTTVVPCRNEHEVTPPHSVRTGRGKTIPHKSELKIGGSRALFIIFHSPLNVVLLGTNITLPRCLYRSD</sequence>
<name>A0A8X6KQ93_TRICU</name>
<keyword evidence="2" id="KW-1185">Reference proteome</keyword>